<keyword evidence="8" id="KW-1185">Reference proteome</keyword>
<gene>
    <name evidence="7" type="ORF">QFZ26_002611</name>
</gene>
<sequence length="233" mass="25076">MSSTAEQRAERRTPLTRARVLQTAVDLADTAGIDALTIRRLAEQLGVEPMSLYYHLPNKGAILDGIVDLVFTEVEAAAGGFAVPETDAAWKSGLRARILAARTVMLRHPWAPGVLDSRADLGLTTARYVDSVVGTLRSGGLSYDLIHHAMHALGSRMFGFSQELGEPDDASADAAAMEQMAAHVPHLAAMLAVVRHVDPDSTLGWCDDQFEFEFGLDLILDGLERLAGRDGNA</sequence>
<dbReference type="InterPro" id="IPR001647">
    <property type="entry name" value="HTH_TetR"/>
</dbReference>
<dbReference type="PRINTS" id="PR00400">
    <property type="entry name" value="TETREPRESSOR"/>
</dbReference>
<keyword evidence="1" id="KW-0678">Repressor</keyword>
<keyword evidence="3 5" id="KW-0238">DNA-binding</keyword>
<dbReference type="PROSITE" id="PS50977">
    <property type="entry name" value="HTH_TETR_2"/>
    <property type="match status" value="1"/>
</dbReference>
<dbReference type="SUPFAM" id="SSF48498">
    <property type="entry name" value="Tetracyclin repressor-like, C-terminal domain"/>
    <property type="match status" value="1"/>
</dbReference>
<dbReference type="Pfam" id="PF02909">
    <property type="entry name" value="TetR_C_1"/>
    <property type="match status" value="1"/>
</dbReference>
<evidence type="ECO:0000313" key="8">
    <source>
        <dbReference type="Proteomes" id="UP001239083"/>
    </source>
</evidence>
<evidence type="ECO:0000259" key="6">
    <source>
        <dbReference type="PROSITE" id="PS50977"/>
    </source>
</evidence>
<reference evidence="7 8" key="1">
    <citation type="submission" date="2023-07" db="EMBL/GenBank/DDBJ databases">
        <title>Comparative genomics of wheat-associated soil bacteria to identify genetic determinants of phenazine resistance.</title>
        <authorList>
            <person name="Mouncey N."/>
        </authorList>
    </citation>
    <scope>NUCLEOTIDE SEQUENCE [LARGE SCALE GENOMIC DNA]</scope>
    <source>
        <strain evidence="7 8">V3I3</strain>
    </source>
</reference>
<dbReference type="InterPro" id="IPR050109">
    <property type="entry name" value="HTH-type_TetR-like_transc_reg"/>
</dbReference>
<dbReference type="InterPro" id="IPR009057">
    <property type="entry name" value="Homeodomain-like_sf"/>
</dbReference>
<dbReference type="SUPFAM" id="SSF46689">
    <property type="entry name" value="Homeodomain-like"/>
    <property type="match status" value="1"/>
</dbReference>
<dbReference type="PANTHER" id="PTHR30055">
    <property type="entry name" value="HTH-TYPE TRANSCRIPTIONAL REGULATOR RUTR"/>
    <property type="match status" value="1"/>
</dbReference>
<keyword evidence="4" id="KW-0804">Transcription</keyword>
<dbReference type="RefSeq" id="WP_307042803.1">
    <property type="nucleotide sequence ID" value="NZ_JAUSYY010000001.1"/>
</dbReference>
<comment type="caution">
    <text evidence="7">The sequence shown here is derived from an EMBL/GenBank/DDBJ whole genome shotgun (WGS) entry which is preliminary data.</text>
</comment>
<organism evidence="7 8">
    <name type="scientific">Agromyces ramosus</name>
    <dbReference type="NCBI Taxonomy" id="33879"/>
    <lineage>
        <taxon>Bacteria</taxon>
        <taxon>Bacillati</taxon>
        <taxon>Actinomycetota</taxon>
        <taxon>Actinomycetes</taxon>
        <taxon>Micrococcales</taxon>
        <taxon>Microbacteriaceae</taxon>
        <taxon>Agromyces</taxon>
    </lineage>
</organism>
<dbReference type="Gene3D" id="1.10.357.10">
    <property type="entry name" value="Tetracycline Repressor, domain 2"/>
    <property type="match status" value="1"/>
</dbReference>
<dbReference type="InterPro" id="IPR003012">
    <property type="entry name" value="Tet_transcr_reg_TetR"/>
</dbReference>
<evidence type="ECO:0000256" key="5">
    <source>
        <dbReference type="PROSITE-ProRule" id="PRU00335"/>
    </source>
</evidence>
<dbReference type="Gene3D" id="1.10.10.60">
    <property type="entry name" value="Homeodomain-like"/>
    <property type="match status" value="1"/>
</dbReference>
<feature type="domain" description="HTH tetR-type" evidence="6">
    <location>
        <begin position="14"/>
        <end position="74"/>
    </location>
</feature>
<dbReference type="Proteomes" id="UP001239083">
    <property type="component" value="Unassembled WGS sequence"/>
</dbReference>
<proteinExistence type="predicted"/>
<evidence type="ECO:0000256" key="3">
    <source>
        <dbReference type="ARBA" id="ARBA00023125"/>
    </source>
</evidence>
<accession>A0ABU0RAF8</accession>
<dbReference type="InterPro" id="IPR004111">
    <property type="entry name" value="Repressor_TetR_C"/>
</dbReference>
<name>A0ABU0RAF8_9MICO</name>
<keyword evidence="2" id="KW-0805">Transcription regulation</keyword>
<dbReference type="Pfam" id="PF00440">
    <property type="entry name" value="TetR_N"/>
    <property type="match status" value="1"/>
</dbReference>
<evidence type="ECO:0000256" key="1">
    <source>
        <dbReference type="ARBA" id="ARBA00022491"/>
    </source>
</evidence>
<dbReference type="EMBL" id="JAUSYY010000001">
    <property type="protein sequence ID" value="MDQ0895056.1"/>
    <property type="molecule type" value="Genomic_DNA"/>
</dbReference>
<evidence type="ECO:0000256" key="4">
    <source>
        <dbReference type="ARBA" id="ARBA00023163"/>
    </source>
</evidence>
<evidence type="ECO:0000256" key="2">
    <source>
        <dbReference type="ARBA" id="ARBA00023015"/>
    </source>
</evidence>
<dbReference type="InterPro" id="IPR036271">
    <property type="entry name" value="Tet_transcr_reg_TetR-rel_C_sf"/>
</dbReference>
<dbReference type="PANTHER" id="PTHR30055:SF151">
    <property type="entry name" value="TRANSCRIPTIONAL REGULATORY PROTEIN"/>
    <property type="match status" value="1"/>
</dbReference>
<feature type="DNA-binding region" description="H-T-H motif" evidence="5">
    <location>
        <begin position="37"/>
        <end position="56"/>
    </location>
</feature>
<protein>
    <submittedName>
        <fullName evidence="7">AcrR family transcriptional regulator</fullName>
    </submittedName>
</protein>
<evidence type="ECO:0000313" key="7">
    <source>
        <dbReference type="EMBL" id="MDQ0895056.1"/>
    </source>
</evidence>